<evidence type="ECO:0000313" key="3">
    <source>
        <dbReference type="Proteomes" id="UP001443914"/>
    </source>
</evidence>
<accession>A0AAW1GRC3</accession>
<reference evidence="2" key="1">
    <citation type="submission" date="2024-03" db="EMBL/GenBank/DDBJ databases">
        <title>WGS assembly of Saponaria officinalis var. Norfolk2.</title>
        <authorList>
            <person name="Jenkins J."/>
            <person name="Shu S."/>
            <person name="Grimwood J."/>
            <person name="Barry K."/>
            <person name="Goodstein D."/>
            <person name="Schmutz J."/>
            <person name="Leebens-Mack J."/>
            <person name="Osbourn A."/>
        </authorList>
    </citation>
    <scope>NUCLEOTIDE SEQUENCE [LARGE SCALE GENOMIC DNA]</scope>
    <source>
        <strain evidence="2">JIC</strain>
    </source>
</reference>
<protein>
    <recommendedName>
        <fullName evidence="1">DUF3615 domain-containing protein</fullName>
    </recommendedName>
</protein>
<proteinExistence type="predicted"/>
<keyword evidence="3" id="KW-1185">Reference proteome</keyword>
<dbReference type="Proteomes" id="UP001443914">
    <property type="component" value="Unassembled WGS sequence"/>
</dbReference>
<dbReference type="AlphaFoldDB" id="A0AAW1GRC3"/>
<evidence type="ECO:0000259" key="1">
    <source>
        <dbReference type="Pfam" id="PF12274"/>
    </source>
</evidence>
<gene>
    <name evidence="2" type="ORF">RND81_14G167900</name>
</gene>
<sequence length="124" mass="14159">MATKDGDTHGWPKHEYIYRSFEDVDEPRWPFGPEKHRFSSLGVSYDAPEKIDNSVPVGNLSQTIKTAKPALVYYNRRHNTDYVLVDPINSNAFIRAGKIWYHSSFTTKSETSAKASTVLFFLLS</sequence>
<dbReference type="InterPro" id="IPR022059">
    <property type="entry name" value="DUF3615"/>
</dbReference>
<dbReference type="Pfam" id="PF12274">
    <property type="entry name" value="DUF3615"/>
    <property type="match status" value="1"/>
</dbReference>
<dbReference type="EMBL" id="JBDFQZ010000014">
    <property type="protein sequence ID" value="KAK9666201.1"/>
    <property type="molecule type" value="Genomic_DNA"/>
</dbReference>
<organism evidence="2 3">
    <name type="scientific">Saponaria officinalis</name>
    <name type="common">Common soapwort</name>
    <name type="synonym">Lychnis saponaria</name>
    <dbReference type="NCBI Taxonomy" id="3572"/>
    <lineage>
        <taxon>Eukaryota</taxon>
        <taxon>Viridiplantae</taxon>
        <taxon>Streptophyta</taxon>
        <taxon>Embryophyta</taxon>
        <taxon>Tracheophyta</taxon>
        <taxon>Spermatophyta</taxon>
        <taxon>Magnoliopsida</taxon>
        <taxon>eudicotyledons</taxon>
        <taxon>Gunneridae</taxon>
        <taxon>Pentapetalae</taxon>
        <taxon>Caryophyllales</taxon>
        <taxon>Caryophyllaceae</taxon>
        <taxon>Caryophylleae</taxon>
        <taxon>Saponaria</taxon>
    </lineage>
</organism>
<evidence type="ECO:0000313" key="2">
    <source>
        <dbReference type="EMBL" id="KAK9666201.1"/>
    </source>
</evidence>
<name>A0AAW1GRC3_SAPOF</name>
<comment type="caution">
    <text evidence="2">The sequence shown here is derived from an EMBL/GenBank/DDBJ whole genome shotgun (WGS) entry which is preliminary data.</text>
</comment>
<feature type="domain" description="DUF3615" evidence="1">
    <location>
        <begin position="68"/>
        <end position="121"/>
    </location>
</feature>